<proteinExistence type="predicted"/>
<dbReference type="InterPro" id="IPR036736">
    <property type="entry name" value="ACP-like_sf"/>
</dbReference>
<feature type="domain" description="Carrier" evidence="4">
    <location>
        <begin position="28"/>
        <end position="91"/>
    </location>
</feature>
<gene>
    <name evidence="5" type="ORF">G3M58_23540</name>
</gene>
<evidence type="ECO:0000313" key="5">
    <source>
        <dbReference type="EMBL" id="NEE09419.1"/>
    </source>
</evidence>
<evidence type="ECO:0000256" key="2">
    <source>
        <dbReference type="ARBA" id="ARBA00022553"/>
    </source>
</evidence>
<dbReference type="SMART" id="SM00823">
    <property type="entry name" value="PKS_PP"/>
    <property type="match status" value="1"/>
</dbReference>
<dbReference type="AlphaFoldDB" id="A0A6G3WV57"/>
<dbReference type="PANTHER" id="PTHR44845">
    <property type="entry name" value="CARRIER DOMAIN-CONTAINING PROTEIN"/>
    <property type="match status" value="1"/>
</dbReference>
<reference evidence="5" key="1">
    <citation type="submission" date="2020-01" db="EMBL/GenBank/DDBJ databases">
        <title>Insect and environment-associated Actinomycetes.</title>
        <authorList>
            <person name="Currrie C."/>
            <person name="Chevrette M."/>
            <person name="Carlson C."/>
            <person name="Stubbendieck R."/>
            <person name="Wendt-Pienkowski E."/>
        </authorList>
    </citation>
    <scope>NUCLEOTIDE SEQUENCE</scope>
    <source>
        <strain evidence="5">SID7499</strain>
    </source>
</reference>
<dbReference type="GO" id="GO:0017000">
    <property type="term" value="P:antibiotic biosynthetic process"/>
    <property type="evidence" value="ECO:0007669"/>
    <property type="project" value="UniProtKB-ARBA"/>
</dbReference>
<feature type="non-terminal residue" evidence="5">
    <location>
        <position position="1"/>
    </location>
</feature>
<dbReference type="EMBL" id="JAAGMN010002388">
    <property type="protein sequence ID" value="NEE09419.1"/>
    <property type="molecule type" value="Genomic_DNA"/>
</dbReference>
<evidence type="ECO:0000256" key="3">
    <source>
        <dbReference type="SAM" id="MobiDB-lite"/>
    </source>
</evidence>
<dbReference type="InterPro" id="IPR006162">
    <property type="entry name" value="Ppantetheine_attach_site"/>
</dbReference>
<comment type="caution">
    <text evidence="5">The sequence shown here is derived from an EMBL/GenBank/DDBJ whole genome shotgun (WGS) entry which is preliminary data.</text>
</comment>
<dbReference type="Gene3D" id="3.40.50.1820">
    <property type="entry name" value="alpha/beta hydrolase"/>
    <property type="match status" value="1"/>
</dbReference>
<accession>A0A6G3WV57</accession>
<dbReference type="SUPFAM" id="SSF47336">
    <property type="entry name" value="ACP-like"/>
    <property type="match status" value="1"/>
</dbReference>
<evidence type="ECO:0000259" key="4">
    <source>
        <dbReference type="PROSITE" id="PS50075"/>
    </source>
</evidence>
<organism evidence="5">
    <name type="scientific">Streptomyces sp. SID7499</name>
    <dbReference type="NCBI Taxonomy" id="2706086"/>
    <lineage>
        <taxon>Bacteria</taxon>
        <taxon>Bacillati</taxon>
        <taxon>Actinomycetota</taxon>
        <taxon>Actinomycetes</taxon>
        <taxon>Kitasatosporales</taxon>
        <taxon>Streptomycetaceae</taxon>
        <taxon>Streptomyces</taxon>
    </lineage>
</organism>
<keyword evidence="2" id="KW-0597">Phosphoprotein</keyword>
<dbReference type="PANTHER" id="PTHR44845:SF6">
    <property type="entry name" value="BETA-ALANINE-ACTIVATING ENZYME"/>
    <property type="match status" value="1"/>
</dbReference>
<dbReference type="InterPro" id="IPR029058">
    <property type="entry name" value="AB_hydrolase_fold"/>
</dbReference>
<feature type="non-terminal residue" evidence="5">
    <location>
        <position position="91"/>
    </location>
</feature>
<dbReference type="PROSITE" id="PS50075">
    <property type="entry name" value="CARRIER"/>
    <property type="match status" value="1"/>
</dbReference>
<dbReference type="GO" id="GO:0031177">
    <property type="term" value="F:phosphopantetheine binding"/>
    <property type="evidence" value="ECO:0007669"/>
    <property type="project" value="InterPro"/>
</dbReference>
<dbReference type="InterPro" id="IPR009081">
    <property type="entry name" value="PP-bd_ACP"/>
</dbReference>
<dbReference type="PROSITE" id="PS00012">
    <property type="entry name" value="PHOSPHOPANTETHEINE"/>
    <property type="match status" value="1"/>
</dbReference>
<evidence type="ECO:0000256" key="1">
    <source>
        <dbReference type="ARBA" id="ARBA00022450"/>
    </source>
</evidence>
<name>A0A6G3WV57_9ACTN</name>
<dbReference type="Pfam" id="PF00550">
    <property type="entry name" value="PP-binding"/>
    <property type="match status" value="1"/>
</dbReference>
<protein>
    <recommendedName>
        <fullName evidence="4">Carrier domain-containing protein</fullName>
    </recommendedName>
</protein>
<feature type="region of interest" description="Disordered" evidence="3">
    <location>
        <begin position="1"/>
        <end position="29"/>
    </location>
</feature>
<keyword evidence="1" id="KW-0596">Phosphopantetheine</keyword>
<sequence>RLPLTPHGKLDRSALPAADFRHTAQGRPPRTRVEQALCEVYATTLGLPEPVGVDDSFFDLGGHSLLVVALAAGIRAKIGLDIPLTTLMGHH</sequence>
<dbReference type="InterPro" id="IPR020806">
    <property type="entry name" value="PKS_PP-bd"/>
</dbReference>